<dbReference type="InterPro" id="IPR023298">
    <property type="entry name" value="ATPase_P-typ_TM_dom_sf"/>
</dbReference>
<name>A0A4R8S5F5_9MYCO</name>
<sequence>MEFVDTGMETTDLRLQGMTCASCASRVEKGLNKIEGVTARVNLALESARVEHDGSVSDDDLVKAVESVGYNAQVIGGSRARAHQAGHEHDGLDPQDHMNHDVPDGQLKARLIGSLILAIPVVAISMVMPWHFTGWEIVVAALTTPILVWGGYPFHRAAFVNARHGASTMDTLVSLGTIAAYVWSLWVLFAGAGHTHGGVHVYFEVVAAVTVFLLAGRFAESRAKRSAGSALRALLSLGAKDVAVLRGGDETRIPVEQLAVGDQFVVRPGERVATDGVVVDGHSALDTSTMTGESVPVEVGAGDPVVGGYVNTHGRIVVRANKVGADTQLARMARLVSDAQTGKAQVQRLADRVSSVFVPVVLGIAALTFVGWVAQGYPLASAFTAAVAVLIIACPCALGLATPTAILVGTGRGAQLGVLIKGPEVLENVKNIDTVVLDKTGTVTTGAMSVVAVRRSIGSGVSDADEILRIAASVESASEHPVAKAIVESARARGLTLSPVAGFRNEPGIGVTGVVDGQEVSIEAIAGKNTTAAVTWGGLRRGEIEVADTVKPSSRQAIDELKAMGITPVLLTGDNAEVAARVAEEVGIAASDVIAGVKPTEKADVVARLRADGRKVAMVGDGVNDSAALATADIGMAMGTGTDAAIEASDLTLVRGDLTTVPTALRLSRKTLGTIKANLFWAFAYNTAAIPLAALGLLNPMIAGAAMAMSSVFVVLNSLRLRTFR</sequence>
<dbReference type="FunFam" id="3.30.70.100:FF:000005">
    <property type="entry name" value="Copper-exporting P-type ATPase A"/>
    <property type="match status" value="1"/>
</dbReference>
<keyword evidence="8" id="KW-1278">Translocase</keyword>
<feature type="domain" description="HMA" evidence="14">
    <location>
        <begin position="9"/>
        <end position="73"/>
    </location>
</feature>
<dbReference type="Gene3D" id="2.70.150.10">
    <property type="entry name" value="Calcium-transporting ATPase, cytoplasmic transduction domain A"/>
    <property type="match status" value="1"/>
</dbReference>
<feature type="transmembrane region" description="Helical" evidence="13">
    <location>
        <begin position="134"/>
        <end position="152"/>
    </location>
</feature>
<evidence type="ECO:0000256" key="9">
    <source>
        <dbReference type="ARBA" id="ARBA00022989"/>
    </source>
</evidence>
<keyword evidence="9 13" id="KW-1133">Transmembrane helix</keyword>
<dbReference type="InterPro" id="IPR023214">
    <property type="entry name" value="HAD_sf"/>
</dbReference>
<dbReference type="NCBIfam" id="TIGR01494">
    <property type="entry name" value="ATPase_P-type"/>
    <property type="match status" value="1"/>
</dbReference>
<dbReference type="GO" id="GO:0005524">
    <property type="term" value="F:ATP binding"/>
    <property type="evidence" value="ECO:0007669"/>
    <property type="project" value="UniProtKB-UniRule"/>
</dbReference>
<keyword evidence="6 13" id="KW-0547">Nucleotide-binding</keyword>
<dbReference type="InterPro" id="IPR006121">
    <property type="entry name" value="HMA_dom"/>
</dbReference>
<dbReference type="GO" id="GO:0016887">
    <property type="term" value="F:ATP hydrolysis activity"/>
    <property type="evidence" value="ECO:0007669"/>
    <property type="project" value="InterPro"/>
</dbReference>
<evidence type="ECO:0000259" key="14">
    <source>
        <dbReference type="PROSITE" id="PS50846"/>
    </source>
</evidence>
<keyword evidence="7 13" id="KW-0067">ATP-binding</keyword>
<keyword evidence="3 13" id="KW-1003">Cell membrane</keyword>
<dbReference type="GO" id="GO:0055070">
    <property type="term" value="P:copper ion homeostasis"/>
    <property type="evidence" value="ECO:0007669"/>
    <property type="project" value="TreeGrafter"/>
</dbReference>
<comment type="subcellular location">
    <subcellularLocation>
        <location evidence="1">Cell membrane</location>
        <topology evidence="1">Multi-pass membrane protein</topology>
    </subcellularLocation>
</comment>
<evidence type="ECO:0000256" key="10">
    <source>
        <dbReference type="ARBA" id="ARBA00023136"/>
    </source>
</evidence>
<evidence type="ECO:0000256" key="1">
    <source>
        <dbReference type="ARBA" id="ARBA00004651"/>
    </source>
</evidence>
<evidence type="ECO:0000256" key="6">
    <source>
        <dbReference type="ARBA" id="ARBA00022741"/>
    </source>
</evidence>
<dbReference type="Gene3D" id="3.30.70.100">
    <property type="match status" value="1"/>
</dbReference>
<dbReference type="InterPro" id="IPR008250">
    <property type="entry name" value="ATPase_P-typ_transduc_dom_A_sf"/>
</dbReference>
<dbReference type="EMBL" id="PECH01000006">
    <property type="protein sequence ID" value="TDZ83488.1"/>
    <property type="molecule type" value="Genomic_DNA"/>
</dbReference>
<dbReference type="PROSITE" id="PS00154">
    <property type="entry name" value="ATPASE_E1_E2"/>
    <property type="match status" value="1"/>
</dbReference>
<feature type="transmembrane region" description="Helical" evidence="13">
    <location>
        <begin position="701"/>
        <end position="719"/>
    </location>
</feature>
<dbReference type="GO" id="GO:0043682">
    <property type="term" value="F:P-type divalent copper transporter activity"/>
    <property type="evidence" value="ECO:0007669"/>
    <property type="project" value="TreeGrafter"/>
</dbReference>
<dbReference type="Pfam" id="PF00122">
    <property type="entry name" value="E1-E2_ATPase"/>
    <property type="match status" value="1"/>
</dbReference>
<dbReference type="SUPFAM" id="SSF56784">
    <property type="entry name" value="HAD-like"/>
    <property type="match status" value="1"/>
</dbReference>
<evidence type="ECO:0000256" key="11">
    <source>
        <dbReference type="ARBA" id="ARBA00049360"/>
    </source>
</evidence>
<evidence type="ECO:0000256" key="3">
    <source>
        <dbReference type="ARBA" id="ARBA00022475"/>
    </source>
</evidence>
<evidence type="ECO:0000256" key="12">
    <source>
        <dbReference type="ARBA" id="ARBA00074171"/>
    </source>
</evidence>
<evidence type="ECO:0000256" key="13">
    <source>
        <dbReference type="RuleBase" id="RU362081"/>
    </source>
</evidence>
<dbReference type="PRINTS" id="PR00119">
    <property type="entry name" value="CATATPASE"/>
</dbReference>
<dbReference type="Proteomes" id="UP000295117">
    <property type="component" value="Unassembled WGS sequence"/>
</dbReference>
<dbReference type="CDD" id="cd00371">
    <property type="entry name" value="HMA"/>
    <property type="match status" value="1"/>
</dbReference>
<dbReference type="PRINTS" id="PR00943">
    <property type="entry name" value="CUATPASE"/>
</dbReference>
<dbReference type="NCBIfam" id="TIGR01525">
    <property type="entry name" value="ATPase-IB_hvy"/>
    <property type="match status" value="1"/>
</dbReference>
<dbReference type="AlphaFoldDB" id="A0A4R8S5F5"/>
<dbReference type="RefSeq" id="WP_134071092.1">
    <property type="nucleotide sequence ID" value="NZ_PECH01000006.1"/>
</dbReference>
<evidence type="ECO:0000256" key="2">
    <source>
        <dbReference type="ARBA" id="ARBA00006024"/>
    </source>
</evidence>
<dbReference type="InterPro" id="IPR018303">
    <property type="entry name" value="ATPase_P-typ_P_site"/>
</dbReference>
<dbReference type="PROSITE" id="PS50846">
    <property type="entry name" value="HMA_2"/>
    <property type="match status" value="1"/>
</dbReference>
<evidence type="ECO:0000256" key="4">
    <source>
        <dbReference type="ARBA" id="ARBA00022692"/>
    </source>
</evidence>
<evidence type="ECO:0000256" key="7">
    <source>
        <dbReference type="ARBA" id="ARBA00022840"/>
    </source>
</evidence>
<dbReference type="SUPFAM" id="SSF81665">
    <property type="entry name" value="Calcium ATPase, transmembrane domain M"/>
    <property type="match status" value="1"/>
</dbReference>
<protein>
    <recommendedName>
        <fullName evidence="12">Cation-transporting P-type ATPase B</fullName>
    </recommendedName>
</protein>
<feature type="transmembrane region" description="Helical" evidence="13">
    <location>
        <begin position="675"/>
        <end position="695"/>
    </location>
</feature>
<dbReference type="CDD" id="cd02094">
    <property type="entry name" value="P-type_ATPase_Cu-like"/>
    <property type="match status" value="1"/>
</dbReference>
<dbReference type="NCBIfam" id="TIGR01511">
    <property type="entry name" value="ATPase-IB1_Cu"/>
    <property type="match status" value="1"/>
</dbReference>
<evidence type="ECO:0000313" key="16">
    <source>
        <dbReference type="Proteomes" id="UP000295117"/>
    </source>
</evidence>
<proteinExistence type="inferred from homology"/>
<dbReference type="GO" id="GO:0005507">
    <property type="term" value="F:copper ion binding"/>
    <property type="evidence" value="ECO:0007669"/>
    <property type="project" value="TreeGrafter"/>
</dbReference>
<dbReference type="InterPro" id="IPR059000">
    <property type="entry name" value="ATPase_P-type_domA"/>
</dbReference>
<comment type="caution">
    <text evidence="15">The sequence shown here is derived from an EMBL/GenBank/DDBJ whole genome shotgun (WGS) entry which is preliminary data.</text>
</comment>
<dbReference type="Pfam" id="PF00403">
    <property type="entry name" value="HMA"/>
    <property type="match status" value="1"/>
</dbReference>
<dbReference type="InterPro" id="IPR017969">
    <property type="entry name" value="Heavy-metal-associated_CS"/>
</dbReference>
<evidence type="ECO:0000256" key="8">
    <source>
        <dbReference type="ARBA" id="ARBA00022967"/>
    </source>
</evidence>
<keyword evidence="4 13" id="KW-0812">Transmembrane</keyword>
<feature type="transmembrane region" description="Helical" evidence="13">
    <location>
        <begin position="111"/>
        <end position="128"/>
    </location>
</feature>
<feature type="transmembrane region" description="Helical" evidence="13">
    <location>
        <begin position="199"/>
        <end position="219"/>
    </location>
</feature>
<dbReference type="InterPro" id="IPR036163">
    <property type="entry name" value="HMA_dom_sf"/>
</dbReference>
<gene>
    <name evidence="15" type="primary">copA_1</name>
    <name evidence="15" type="ORF">DE4585_02286</name>
</gene>
<feature type="transmembrane region" description="Helical" evidence="13">
    <location>
        <begin position="172"/>
        <end position="193"/>
    </location>
</feature>
<dbReference type="Gene3D" id="3.40.50.1000">
    <property type="entry name" value="HAD superfamily/HAD-like"/>
    <property type="match status" value="1"/>
</dbReference>
<dbReference type="InterPro" id="IPR023299">
    <property type="entry name" value="ATPase_P-typ_cyto_dom_N"/>
</dbReference>
<dbReference type="SUPFAM" id="SSF81653">
    <property type="entry name" value="Calcium ATPase, transduction domain A"/>
    <property type="match status" value="1"/>
</dbReference>
<dbReference type="SUPFAM" id="SSF55008">
    <property type="entry name" value="HMA, heavy metal-associated domain"/>
    <property type="match status" value="1"/>
</dbReference>
<dbReference type="Gene3D" id="3.40.1110.10">
    <property type="entry name" value="Calcium-transporting ATPase, cytoplasmic domain N"/>
    <property type="match status" value="1"/>
</dbReference>
<dbReference type="InterPro" id="IPR027256">
    <property type="entry name" value="P-typ_ATPase_IB"/>
</dbReference>
<accession>A0A4R8S5F5</accession>
<dbReference type="PANTHER" id="PTHR43520">
    <property type="entry name" value="ATP7, ISOFORM B"/>
    <property type="match status" value="1"/>
</dbReference>
<dbReference type="Pfam" id="PF00702">
    <property type="entry name" value="Hydrolase"/>
    <property type="match status" value="1"/>
</dbReference>
<comment type="similarity">
    <text evidence="2 13">Belongs to the cation transport ATPase (P-type) (TC 3.A.3) family. Type IB subfamily.</text>
</comment>
<dbReference type="InterPro" id="IPR001757">
    <property type="entry name" value="P_typ_ATPase"/>
</dbReference>
<dbReference type="GO" id="GO:0005886">
    <property type="term" value="C:plasma membrane"/>
    <property type="evidence" value="ECO:0007669"/>
    <property type="project" value="UniProtKB-SubCell"/>
</dbReference>
<evidence type="ECO:0000313" key="15">
    <source>
        <dbReference type="EMBL" id="TDZ83488.1"/>
    </source>
</evidence>
<dbReference type="PROSITE" id="PS01047">
    <property type="entry name" value="HMA_1"/>
    <property type="match status" value="1"/>
</dbReference>
<dbReference type="FunFam" id="2.70.150.10:FF:000002">
    <property type="entry name" value="Copper-transporting ATPase 1, putative"/>
    <property type="match status" value="1"/>
</dbReference>
<feature type="transmembrane region" description="Helical" evidence="13">
    <location>
        <begin position="353"/>
        <end position="374"/>
    </location>
</feature>
<keyword evidence="10 13" id="KW-0472">Membrane</keyword>
<feature type="transmembrane region" description="Helical" evidence="13">
    <location>
        <begin position="380"/>
        <end position="402"/>
    </location>
</feature>
<evidence type="ECO:0000256" key="5">
    <source>
        <dbReference type="ARBA" id="ARBA00022723"/>
    </source>
</evidence>
<keyword evidence="5 13" id="KW-0479">Metal-binding</keyword>
<organism evidence="15 16">
    <name type="scientific">Mycobacteroides salmoniphilum</name>
    <dbReference type="NCBI Taxonomy" id="404941"/>
    <lineage>
        <taxon>Bacteria</taxon>
        <taxon>Bacillati</taxon>
        <taxon>Actinomycetota</taxon>
        <taxon>Actinomycetes</taxon>
        <taxon>Mycobacteriales</taxon>
        <taxon>Mycobacteriaceae</taxon>
        <taxon>Mycobacteroides</taxon>
    </lineage>
</organism>
<dbReference type="PANTHER" id="PTHR43520:SF8">
    <property type="entry name" value="P-TYPE CU(+) TRANSPORTER"/>
    <property type="match status" value="1"/>
</dbReference>
<comment type="catalytic activity">
    <reaction evidence="11">
        <text>ATP + H2O = ADP + phosphate + H(+)</text>
        <dbReference type="Rhea" id="RHEA:13065"/>
        <dbReference type="ChEBI" id="CHEBI:15377"/>
        <dbReference type="ChEBI" id="CHEBI:15378"/>
        <dbReference type="ChEBI" id="CHEBI:30616"/>
        <dbReference type="ChEBI" id="CHEBI:43474"/>
        <dbReference type="ChEBI" id="CHEBI:456216"/>
    </reaction>
</comment>
<reference evidence="15 16" key="1">
    <citation type="journal article" date="2019" name="Sci. Rep.">
        <title>Extended insight into the Mycobacterium chelonae-abscessus complex through whole genome sequencing of Mycobacterium salmoniphilum outbreak and Mycobacterium salmoniphilum-like strains.</title>
        <authorList>
            <person name="Behra P.R.K."/>
            <person name="Das S."/>
            <person name="Pettersson B.M.F."/>
            <person name="Shirreff L."/>
            <person name="DuCote T."/>
            <person name="Jacobsson K.G."/>
            <person name="Ennis D.G."/>
            <person name="Kirsebom L.A."/>
        </authorList>
    </citation>
    <scope>NUCLEOTIDE SEQUENCE [LARGE SCALE GENOMIC DNA]</scope>
    <source>
        <strain evidence="15 16">DE 4585</strain>
    </source>
</reference>
<dbReference type="NCBIfam" id="TIGR01512">
    <property type="entry name" value="ATPase-IB2_Cd"/>
    <property type="match status" value="1"/>
</dbReference>
<dbReference type="InterPro" id="IPR036412">
    <property type="entry name" value="HAD-like_sf"/>
</dbReference>